<dbReference type="AlphaFoldDB" id="A0AAD1UB92"/>
<name>A0AAD1UB92_EUPCR</name>
<protein>
    <submittedName>
        <fullName evidence="1">Uncharacterized protein</fullName>
    </submittedName>
</protein>
<gene>
    <name evidence="1" type="ORF">ECRASSUSDP1_LOCUS6876</name>
</gene>
<evidence type="ECO:0000313" key="2">
    <source>
        <dbReference type="Proteomes" id="UP001295684"/>
    </source>
</evidence>
<comment type="caution">
    <text evidence="1">The sequence shown here is derived from an EMBL/GenBank/DDBJ whole genome shotgun (WGS) entry which is preliminary data.</text>
</comment>
<proteinExistence type="predicted"/>
<accession>A0AAD1UB92</accession>
<reference evidence="1" key="1">
    <citation type="submission" date="2023-07" db="EMBL/GenBank/DDBJ databases">
        <authorList>
            <consortium name="AG Swart"/>
            <person name="Singh M."/>
            <person name="Singh A."/>
            <person name="Seah K."/>
            <person name="Emmerich C."/>
        </authorList>
    </citation>
    <scope>NUCLEOTIDE SEQUENCE</scope>
    <source>
        <strain evidence="1">DP1</strain>
    </source>
</reference>
<dbReference type="EMBL" id="CAMPGE010006680">
    <property type="protein sequence ID" value="CAI2365557.1"/>
    <property type="molecule type" value="Genomic_DNA"/>
</dbReference>
<keyword evidence="2" id="KW-1185">Reference proteome</keyword>
<evidence type="ECO:0000313" key="1">
    <source>
        <dbReference type="EMBL" id="CAI2365557.1"/>
    </source>
</evidence>
<sequence>MMLNIFKLQRTAGKFLCTKPYPTLMPLTRSIFIRNKFPMAAMITTVPKRNNSSYVQEEIKQAPYSGRESIELIVSRLDQDGLKEFCHYYQIPFIENNLVKTTYNAAKIYYRLKENDIKVPISQTKIYRVSELLATIPKEEVEDLDTKFKMEDKWMKFFMPRLTSIEIDIDKALSTVYTENPKGRKYPVQAVLKAFIRDNAKHFNDSQKLRALSILESNQDRDMETSDFLFKSIYSRIVSSEFDFTDPQLTFQLMSTTLKKYSTVFKDDIENREVKFWGSYFNITENYLRRVTSIPPVKLKKFRKDICLFAIPYVKVLFNEFTFSEKLVILRLCQVTHTLREDLVERYFRELIEEFKNLDKEETITSHFAMVSDKYNNTEESYLDELVKVLNYGFSINPNLKEIEGSDEFISTLLKEYRKSRKVDCSCEYLLPDPQKRIDWNNSLIGSYLQEIKDMGYNFAERRPYAIIKRLEMINPDECDEKKYLQLLKILTSMVCNEFNENFTKYNIKMALVENANMYNNYIGFNFTIRLREIRESIIKLMQLHFRENYDNIFDRNYTEKNLFKVIINEKLFDAYFEMLITLCSIESQKPMYNSNSTGPRKKMGSLQEGLYRNKMYKYLYDPALCGYIDSLPRESEKRWNHNFVRYLQIKVESFLVVNPIYHFRAQALAYSKQISRAYKKSLNHNFLPQHQNLGDDEEFDVLNNTEDSEDIIPQPKVTANQKYFIQKKDYKNQMLDLMQHDLKEYFEGANWAIDSFLDLTIRKMTSKFPNQRLILEALCEILEGMEDCPHVDHLDKKVIVYNPKTYQKMKCLIQILKDMEKRKQTSPLPSISGEVVAGYKITNFIAHTNNLDRDMRAFDEMLENRLSHKFIERFGNQLNENKTKSYFAELSIIESENSKYLNAGHYELMDMCRQKLLEKYLYSGFIKLD</sequence>
<dbReference type="Proteomes" id="UP001295684">
    <property type="component" value="Unassembled WGS sequence"/>
</dbReference>
<organism evidence="1 2">
    <name type="scientific">Euplotes crassus</name>
    <dbReference type="NCBI Taxonomy" id="5936"/>
    <lineage>
        <taxon>Eukaryota</taxon>
        <taxon>Sar</taxon>
        <taxon>Alveolata</taxon>
        <taxon>Ciliophora</taxon>
        <taxon>Intramacronucleata</taxon>
        <taxon>Spirotrichea</taxon>
        <taxon>Hypotrichia</taxon>
        <taxon>Euplotida</taxon>
        <taxon>Euplotidae</taxon>
        <taxon>Moneuplotes</taxon>
    </lineage>
</organism>